<dbReference type="Proteomes" id="UP000684084">
    <property type="component" value="Unassembled WGS sequence"/>
</dbReference>
<protein>
    <submittedName>
        <fullName evidence="2">Uncharacterized protein</fullName>
    </submittedName>
</protein>
<comment type="caution">
    <text evidence="2">The sequence shown here is derived from an EMBL/GenBank/DDBJ whole genome shotgun (WGS) entry which is preliminary data.</text>
</comment>
<gene>
    <name evidence="2" type="ORF">CHRIB12_LOCUS10417</name>
</gene>
<reference evidence="2" key="1">
    <citation type="submission" date="2020-05" db="EMBL/GenBank/DDBJ databases">
        <authorList>
            <person name="Rincon C."/>
            <person name="Sanders R I."/>
            <person name="Robbins C."/>
            <person name="Chaturvedi A."/>
        </authorList>
    </citation>
    <scope>NUCLEOTIDE SEQUENCE</scope>
    <source>
        <strain evidence="2">CHB12</strain>
    </source>
</reference>
<dbReference type="EMBL" id="CAGKOT010000021">
    <property type="protein sequence ID" value="CAB5365420.1"/>
    <property type="molecule type" value="Genomic_DNA"/>
</dbReference>
<dbReference type="AlphaFoldDB" id="A0A916E7J8"/>
<evidence type="ECO:0000313" key="2">
    <source>
        <dbReference type="EMBL" id="CAB5365420.1"/>
    </source>
</evidence>
<organism evidence="2 3">
    <name type="scientific">Rhizophagus irregularis</name>
    <dbReference type="NCBI Taxonomy" id="588596"/>
    <lineage>
        <taxon>Eukaryota</taxon>
        <taxon>Fungi</taxon>
        <taxon>Fungi incertae sedis</taxon>
        <taxon>Mucoromycota</taxon>
        <taxon>Glomeromycotina</taxon>
        <taxon>Glomeromycetes</taxon>
        <taxon>Glomerales</taxon>
        <taxon>Glomeraceae</taxon>
        <taxon>Rhizophagus</taxon>
    </lineage>
</organism>
<evidence type="ECO:0000256" key="1">
    <source>
        <dbReference type="SAM" id="Phobius"/>
    </source>
</evidence>
<name>A0A916E7J8_9GLOM</name>
<proteinExistence type="predicted"/>
<keyword evidence="1" id="KW-0812">Transmembrane</keyword>
<evidence type="ECO:0000313" key="3">
    <source>
        <dbReference type="Proteomes" id="UP000684084"/>
    </source>
</evidence>
<feature type="transmembrane region" description="Helical" evidence="1">
    <location>
        <begin position="26"/>
        <end position="47"/>
    </location>
</feature>
<sequence length="89" mass="9844">MGPFASELHVKPCSQQPVPQGGHMQVAGAAASCLLVNAPIMILGLGLAERCLNVFYRIIIFNILWELMRISEFIACVFISEYIITCFVK</sequence>
<dbReference type="OrthoDB" id="2316286at2759"/>
<keyword evidence="1" id="KW-0472">Membrane</keyword>
<accession>A0A916E7J8</accession>
<keyword evidence="1" id="KW-1133">Transmembrane helix</keyword>